<dbReference type="NCBIfam" id="NF038032">
    <property type="entry name" value="CehA_McbA_metalo"/>
    <property type="match status" value="1"/>
</dbReference>
<dbReference type="GO" id="GO:0004534">
    <property type="term" value="F:5'-3' RNA exonuclease activity"/>
    <property type="evidence" value="ECO:0007669"/>
    <property type="project" value="TreeGrafter"/>
</dbReference>
<dbReference type="PANTHER" id="PTHR42924:SF3">
    <property type="entry name" value="POLYMERASE_HISTIDINOL PHOSPHATASE N-TERMINAL DOMAIN-CONTAINING PROTEIN"/>
    <property type="match status" value="1"/>
</dbReference>
<protein>
    <recommendedName>
        <fullName evidence="1">Polymerase/histidinol phosphatase N-terminal domain-containing protein</fullName>
    </recommendedName>
</protein>
<gene>
    <name evidence="2" type="ORF">A4V09_15795</name>
</gene>
<dbReference type="GO" id="GO:0035312">
    <property type="term" value="F:5'-3' DNA exonuclease activity"/>
    <property type="evidence" value="ECO:0007669"/>
    <property type="project" value="TreeGrafter"/>
</dbReference>
<dbReference type="KEGG" id="byl:A4V09_15795"/>
<dbReference type="RefSeq" id="WP_065543224.1">
    <property type="nucleotide sequence ID" value="NZ_CP015405.2"/>
</dbReference>
<name>A0A1C7IE11_9FIRM</name>
<proteinExistence type="predicted"/>
<dbReference type="PANTHER" id="PTHR42924">
    <property type="entry name" value="EXONUCLEASE"/>
    <property type="match status" value="1"/>
</dbReference>
<dbReference type="STRING" id="1796616.A4V09_15795"/>
<evidence type="ECO:0000313" key="3">
    <source>
        <dbReference type="Proteomes" id="UP000092574"/>
    </source>
</evidence>
<dbReference type="Gene3D" id="3.20.20.140">
    <property type="entry name" value="Metal-dependent hydrolases"/>
    <property type="match status" value="1"/>
</dbReference>
<dbReference type="InterPro" id="IPR052018">
    <property type="entry name" value="PHP_domain"/>
</dbReference>
<sequence>MQKRTLYQSGNFYKGNLHTHTTRSDGSGEPWEVAERYRQEGYSFLAITDHWVYGVHEALNREDFLVFPGTELDLEMPERKDHHLVSIGLPETNRIPDDYRFEEERTGNTLCTPQRILEYMAQRGNVTIYAHPYWSKVDSTDIKNIHGLLGMEIYNHVAEFEDSNGNSETYYDHFLFVRNRTYCFASDDTHELGPHSLGGFIMAKARELTHRGIFEALRDGSFYASSGPLIHDFYVEDGAACAFCSGCTDIYFKTPHRSGHLHDDQGNLKSGTFVLNGDEEYVRLVVKNADGEKAWSQPIWLWLL</sequence>
<evidence type="ECO:0000313" key="2">
    <source>
        <dbReference type="EMBL" id="ANU77093.1"/>
    </source>
</evidence>
<dbReference type="AlphaFoldDB" id="A0A1C7IE11"/>
<dbReference type="OrthoDB" id="9804333at2"/>
<dbReference type="SMART" id="SM00481">
    <property type="entry name" value="POLIIIAc"/>
    <property type="match status" value="1"/>
</dbReference>
<reference evidence="2" key="1">
    <citation type="submission" date="2017-04" db="EMBL/GenBank/DDBJ databases">
        <title>Complete Genome Sequences of Twelve Strains of a Stable Defined Moderately Diverse Mouse Microbiota 2 (sDMDMm2).</title>
        <authorList>
            <person name="Uchimura Y."/>
            <person name="Wyss M."/>
            <person name="Brugiroux S."/>
            <person name="Limenitakis J.P."/>
            <person name="Stecher B."/>
            <person name="McCoy K.D."/>
            <person name="Macpherson A.J."/>
        </authorList>
    </citation>
    <scope>NUCLEOTIDE SEQUENCE</scope>
    <source>
        <strain evidence="2">YL58</strain>
    </source>
</reference>
<evidence type="ECO:0000259" key="1">
    <source>
        <dbReference type="SMART" id="SM00481"/>
    </source>
</evidence>
<dbReference type="EMBL" id="CP015405">
    <property type="protein sequence ID" value="ANU77093.1"/>
    <property type="molecule type" value="Genomic_DNA"/>
</dbReference>
<keyword evidence="3" id="KW-1185">Reference proteome</keyword>
<dbReference type="SUPFAM" id="SSF89550">
    <property type="entry name" value="PHP domain-like"/>
    <property type="match status" value="1"/>
</dbReference>
<organism evidence="2 3">
    <name type="scientific">Blautia pseudococcoides</name>
    <dbReference type="NCBI Taxonomy" id="1796616"/>
    <lineage>
        <taxon>Bacteria</taxon>
        <taxon>Bacillati</taxon>
        <taxon>Bacillota</taxon>
        <taxon>Clostridia</taxon>
        <taxon>Lachnospirales</taxon>
        <taxon>Lachnospiraceae</taxon>
        <taxon>Blautia</taxon>
    </lineage>
</organism>
<feature type="domain" description="Polymerase/histidinol phosphatase N-terminal" evidence="1">
    <location>
        <begin position="15"/>
        <end position="76"/>
    </location>
</feature>
<dbReference type="Proteomes" id="UP000092574">
    <property type="component" value="Chromosome"/>
</dbReference>
<dbReference type="InterPro" id="IPR003141">
    <property type="entry name" value="Pol/His_phosphatase_N"/>
</dbReference>
<dbReference type="InterPro" id="IPR016195">
    <property type="entry name" value="Pol/histidinol_Pase-like"/>
</dbReference>
<accession>A0A1C7IE11</accession>